<accession>A0A930YVN1</accession>
<dbReference type="GO" id="GO:0046872">
    <property type="term" value="F:metal ion binding"/>
    <property type="evidence" value="ECO:0007669"/>
    <property type="project" value="UniProtKB-KW"/>
</dbReference>
<dbReference type="InterPro" id="IPR000979">
    <property type="entry name" value="Phosphodiesterase_MJ0936/Vps29"/>
</dbReference>
<dbReference type="SUPFAM" id="SSF56300">
    <property type="entry name" value="Metallo-dependent phosphatases"/>
    <property type="match status" value="1"/>
</dbReference>
<evidence type="ECO:0000313" key="5">
    <source>
        <dbReference type="Proteomes" id="UP000694480"/>
    </source>
</evidence>
<dbReference type="NCBIfam" id="TIGR00040">
    <property type="entry name" value="yfcE"/>
    <property type="match status" value="1"/>
</dbReference>
<protein>
    <recommendedName>
        <fullName evidence="2">Phosphoesterase</fullName>
        <ecNumber evidence="2">3.1.4.-</ecNumber>
    </recommendedName>
</protein>
<dbReference type="GO" id="GO:0016787">
    <property type="term" value="F:hydrolase activity"/>
    <property type="evidence" value="ECO:0007669"/>
    <property type="project" value="UniProtKB-UniRule"/>
</dbReference>
<evidence type="ECO:0000313" key="4">
    <source>
        <dbReference type="EMBL" id="MBF5027237.1"/>
    </source>
</evidence>
<evidence type="ECO:0000259" key="3">
    <source>
        <dbReference type="Pfam" id="PF12850"/>
    </source>
</evidence>
<proteinExistence type="inferred from homology"/>
<name>A0A930YVN1_9FLAO</name>
<comment type="caution">
    <text evidence="4">The sequence shown here is derived from an EMBL/GenBank/DDBJ whole genome shotgun (WGS) entry which is preliminary data.</text>
</comment>
<dbReference type="AlphaFoldDB" id="A0A930YVN1"/>
<dbReference type="Gene3D" id="3.60.21.10">
    <property type="match status" value="1"/>
</dbReference>
<keyword evidence="2" id="KW-0479">Metal-binding</keyword>
<dbReference type="RefSeq" id="WP_194739167.1">
    <property type="nucleotide sequence ID" value="NZ_JADKYY010000005.1"/>
</dbReference>
<reference evidence="4" key="1">
    <citation type="submission" date="2020-11" db="EMBL/GenBank/DDBJ databases">
        <title>Genome seq and assembly of Planobacterium sp.</title>
        <authorList>
            <person name="Chhetri G."/>
        </authorList>
    </citation>
    <scope>NUCLEOTIDE SEQUENCE</scope>
    <source>
        <strain evidence="4">GCR5</strain>
    </source>
</reference>
<dbReference type="InterPro" id="IPR029052">
    <property type="entry name" value="Metallo-depent_PP-like"/>
</dbReference>
<dbReference type="EMBL" id="JADKYY010000005">
    <property type="protein sequence ID" value="MBF5027237.1"/>
    <property type="molecule type" value="Genomic_DNA"/>
</dbReference>
<gene>
    <name evidence="4" type="ORF">IC612_05440</name>
</gene>
<comment type="cofactor">
    <cofactor evidence="2">
        <name>a divalent metal cation</name>
        <dbReference type="ChEBI" id="CHEBI:60240"/>
    </cofactor>
</comment>
<feature type="domain" description="Calcineurin-like phosphoesterase" evidence="3">
    <location>
        <begin position="3"/>
        <end position="149"/>
    </location>
</feature>
<dbReference type="Proteomes" id="UP000694480">
    <property type="component" value="Unassembled WGS sequence"/>
</dbReference>
<comment type="similarity">
    <text evidence="1 2">Belongs to the metallophosphoesterase superfamily. YfcE family.</text>
</comment>
<evidence type="ECO:0000256" key="1">
    <source>
        <dbReference type="ARBA" id="ARBA00008950"/>
    </source>
</evidence>
<dbReference type="InterPro" id="IPR024654">
    <property type="entry name" value="Calcineurin-like_PHP_lpxH"/>
</dbReference>
<dbReference type="Pfam" id="PF12850">
    <property type="entry name" value="Metallophos_2"/>
    <property type="match status" value="1"/>
</dbReference>
<organism evidence="4 5">
    <name type="scientific">Planobacterium oryzisoli</name>
    <dbReference type="NCBI Taxonomy" id="2771435"/>
    <lineage>
        <taxon>Bacteria</taxon>
        <taxon>Pseudomonadati</taxon>
        <taxon>Bacteroidota</taxon>
        <taxon>Flavobacteriia</taxon>
        <taxon>Flavobacteriales</taxon>
        <taxon>Weeksellaceae</taxon>
        <taxon>Chryseobacterium group</taxon>
        <taxon>Chryseobacterium</taxon>
    </lineage>
</organism>
<sequence>MKKILLLSDTHSHWDERLEYYAKGADELWHAGDFGSKEVVEKLQAIAPLRGVYGNIDGAELRAEFPEYLDFTLEGVRVLMLHIGGYPTRYSPRAKELLKNGPFSLFISGHSHILKVMHDKDLNLLHLNPGAAGKSGWHKVRTLLSFSMDEGEIKDLQVIELPKHTAL</sequence>
<dbReference type="EC" id="3.1.4.-" evidence="2"/>
<keyword evidence="5" id="KW-1185">Reference proteome</keyword>
<evidence type="ECO:0000256" key="2">
    <source>
        <dbReference type="RuleBase" id="RU362039"/>
    </source>
</evidence>